<organism evidence="2 4">
    <name type="scientific">Salmonella diarizonae</name>
    <dbReference type="NCBI Taxonomy" id="59204"/>
    <lineage>
        <taxon>Bacteria</taxon>
        <taxon>Pseudomonadati</taxon>
        <taxon>Pseudomonadota</taxon>
        <taxon>Gammaproteobacteria</taxon>
        <taxon>Enterobacterales</taxon>
        <taxon>Enterobacteriaceae</taxon>
        <taxon>Salmonella</taxon>
    </lineage>
</organism>
<dbReference type="PANTHER" id="PTHR36836">
    <property type="entry name" value="COLANIC ACID BIOSYNTHESIS PROTEIN WCAK"/>
    <property type="match status" value="1"/>
</dbReference>
<dbReference type="EMBL" id="CP075144">
    <property type="protein sequence ID" value="QWJ69591.1"/>
    <property type="molecule type" value="Genomic_DNA"/>
</dbReference>
<dbReference type="AlphaFoldDB" id="A0A2I5HMN7"/>
<dbReference type="GO" id="GO:0016740">
    <property type="term" value="F:transferase activity"/>
    <property type="evidence" value="ECO:0007669"/>
    <property type="project" value="UniProtKB-KW"/>
</dbReference>
<name>A0A2I5HMN7_SALDZ</name>
<feature type="domain" description="Polysaccharide pyruvyl transferase" evidence="1">
    <location>
        <begin position="51"/>
        <end position="304"/>
    </location>
</feature>
<gene>
    <name evidence="3" type="ORF">ABB53_000550</name>
    <name evidence="2" type="ORF">CNQ75_21355</name>
</gene>
<dbReference type="Proteomes" id="UP000230639">
    <property type="component" value="Chromosome"/>
</dbReference>
<sequence length="358" mass="41028">MKVLIINDTGNSYHWGCYGTSTAIKESLRLRGINEIVTFSCEEGSKIENSPKKSLLVYSKNKLIRRLASHYYSKHLRKNLPELWDSLLKSDCVIINGEGTINSIHTATRFIFFIIHVAKDILKKEVYLINHSCYPKLGNEKQIYYYKCAYSRCNYVAAREKKSHELITNILGIDSTLSFDSLPLLVRKVESEIPESLYKEKYVCLSGAVNYNKENSSFIAGEILKKYKNHKLVYLVGSPSGMNNEEPDVIESLKKFMPELIIHDAKSFTDWLSVIKNSVVLISGRYHYSIAAMCFGTPTVCFSSNTPKLDEINKMFNLPSCVRTHDEFIKALNEIDNLTWQPLSKEMSDLAEYNYNFL</sequence>
<dbReference type="PANTHER" id="PTHR36836:SF1">
    <property type="entry name" value="COLANIC ACID BIOSYNTHESIS PROTEIN WCAK"/>
    <property type="match status" value="1"/>
</dbReference>
<dbReference type="RefSeq" id="WP_077950738.1">
    <property type="nucleotide sequence ID" value="NZ_CP011288.1"/>
</dbReference>
<proteinExistence type="predicted"/>
<dbReference type="STRING" id="59204.UQ49_00135"/>
<reference evidence="2 4" key="1">
    <citation type="submission" date="2017-09" db="EMBL/GenBank/DDBJ databases">
        <title>Complete genome of Salmonella enterica subsp. diarizonae isolated from stool of a patient with bacterial enteropathy.</title>
        <authorList>
            <person name="Zhou J."/>
            <person name="Chen Q."/>
            <person name="Guo L."/>
            <person name="Fan J."/>
        </authorList>
    </citation>
    <scope>NUCLEOTIDE SEQUENCE [LARGE SCALE GENOMIC DNA]</scope>
    <source>
        <strain evidence="2 4">HZS154</strain>
    </source>
</reference>
<accession>A0A2I5HMN7</accession>
<evidence type="ECO:0000313" key="4">
    <source>
        <dbReference type="Proteomes" id="UP000230639"/>
    </source>
</evidence>
<dbReference type="Pfam" id="PF04230">
    <property type="entry name" value="PS_pyruv_trans"/>
    <property type="match status" value="1"/>
</dbReference>
<evidence type="ECO:0000259" key="1">
    <source>
        <dbReference type="Pfam" id="PF04230"/>
    </source>
</evidence>
<protein>
    <submittedName>
        <fullName evidence="2">Polysaccharide pyruvyl transferase family protein</fullName>
    </submittedName>
</protein>
<reference evidence="3" key="2">
    <citation type="submission" date="2018-07" db="EMBL/GenBank/DDBJ databases">
        <authorList>
            <consortium name="GenomeTrakr network: Whole genome sequencing for foodborne pathogen traceback"/>
        </authorList>
    </citation>
    <scope>NUCLEOTIDE SEQUENCE</scope>
    <source>
        <strain evidence="3">CFSAN030538</strain>
    </source>
</reference>
<keyword evidence="2" id="KW-0808">Transferase</keyword>
<evidence type="ECO:0000313" key="2">
    <source>
        <dbReference type="EMBL" id="ATW56844.1"/>
    </source>
</evidence>
<dbReference type="InterPro" id="IPR007345">
    <property type="entry name" value="Polysacch_pyruvyl_Trfase"/>
</dbReference>
<dbReference type="EMBL" id="CP023345">
    <property type="protein sequence ID" value="ATW56844.1"/>
    <property type="molecule type" value="Genomic_DNA"/>
</dbReference>
<reference evidence="3" key="3">
    <citation type="submission" date="2021-05" db="EMBL/GenBank/DDBJ databases">
        <title>Whole genome PacBio Sequel sequence of Salmonella enterica subsp. enterica.</title>
        <authorList>
            <person name="Hoffmann M."/>
            <person name="Balkey M."/>
            <person name="Luo Y."/>
        </authorList>
    </citation>
    <scope>NUCLEOTIDE SEQUENCE</scope>
    <source>
        <strain evidence="3">CFSAN030538</strain>
    </source>
</reference>
<evidence type="ECO:0000313" key="3">
    <source>
        <dbReference type="EMBL" id="QWJ69591.1"/>
    </source>
</evidence>